<name>G9I0C5_HZNV2</name>
<dbReference type="Gene3D" id="3.40.50.1820">
    <property type="entry name" value="alpha/beta hydrolase"/>
    <property type="match status" value="1"/>
</dbReference>
<reference evidence="2 3" key="1">
    <citation type="journal article" date="2012" name="Viruses">
        <title>Analysis of the Genome of the Sexually Transmitted Insect Virus Helicoverpa zea Nudivirus 2.</title>
        <authorList>
            <person name="Burand J.P."/>
            <person name="Kim W."/>
            <person name="Afonso C.L."/>
            <person name="Tulman E.R."/>
            <person name="Kutish G.F."/>
            <person name="Lu Z."/>
            <person name="Rock D.L."/>
        </authorList>
    </citation>
    <scope>NUCLEOTIDE SEQUENCE [LARGE SCALE GENOMIC DNA]</scope>
    <source>
        <strain evidence="2">MS1</strain>
    </source>
</reference>
<accession>G9I0C5</accession>
<dbReference type="EMBL" id="JN418988">
    <property type="protein sequence ID" value="AEW69648.1"/>
    <property type="molecule type" value="Genomic_DNA"/>
</dbReference>
<dbReference type="RefSeq" id="YP_004956847.1">
    <property type="nucleotide sequence ID" value="NC_004156.2"/>
</dbReference>
<evidence type="ECO:0000313" key="2">
    <source>
        <dbReference type="EMBL" id="AEW69648.1"/>
    </source>
</evidence>
<dbReference type="SUPFAM" id="SSF53474">
    <property type="entry name" value="alpha/beta-Hydrolases"/>
    <property type="match status" value="1"/>
</dbReference>
<evidence type="ECO:0000256" key="1">
    <source>
        <dbReference type="SAM" id="Phobius"/>
    </source>
</evidence>
<keyword evidence="1" id="KW-0472">Membrane</keyword>
<dbReference type="KEGG" id="vg:11536519"/>
<keyword evidence="3" id="KW-1185">Reference proteome</keyword>
<keyword evidence="1" id="KW-0812">Transmembrane</keyword>
<dbReference type="GeneID" id="11536519"/>
<protein>
    <submittedName>
        <fullName evidence="2">Esterase</fullName>
    </submittedName>
</protein>
<dbReference type="InterPro" id="IPR029058">
    <property type="entry name" value="AB_hydrolase_fold"/>
</dbReference>
<keyword evidence="1" id="KW-1133">Transmembrane helix</keyword>
<feature type="transmembrane region" description="Helical" evidence="1">
    <location>
        <begin position="12"/>
        <end position="34"/>
    </location>
</feature>
<organismHost>
    <name type="scientific">Helicoverpa zea</name>
    <name type="common">Corn earworm moth</name>
    <name type="synonym">Heliothis zea</name>
    <dbReference type="NCBI Taxonomy" id="7113"/>
</organismHost>
<gene>
    <name evidence="2" type="primary">orf99</name>
    <name evidence="2" type="ORF">Hz2V099</name>
</gene>
<evidence type="ECO:0000313" key="3">
    <source>
        <dbReference type="Proteomes" id="UP000029779"/>
    </source>
</evidence>
<proteinExistence type="predicted"/>
<sequence length="288" mass="32804">MGLGESCNNMISIFSVISFIIYTTLCMCVAVLVWKPQLVANIIIRNYPSQLYSDASDAEYVEHEYRDSKVYTYNDTGYEPGSPVIIYLNGGMFVMMSPELRALQEFTHRRRLVTFTHPVRFDAETRDIVEYIRDLIVNYIPTLYAKDPPKEYFIVAHSAGAFYAILMIRLINGSTKHDSSNMYISRFIGINGFYGSSTTKFLMFKLLSVGYVEKDLPTPVPLSIASYTDRIHVLTNTDDFIRDSSEAFAHNNGASLRVMPGDHTSLYTLSKPESVKMFEYLNELILES</sequence>
<organism evidence="2 3">
    <name type="scientific">Helicoverpa zea nudivirus 2</name>
    <name type="common">HzNV-2</name>
    <dbReference type="NCBI Taxonomy" id="1128424"/>
    <lineage>
        <taxon>Viruses</taxon>
        <taxon>Viruses incertae sedis</taxon>
        <taxon>Naldaviricetes</taxon>
        <taxon>Lefavirales</taxon>
        <taxon>Nudiviridae</taxon>
        <taxon>Betanudivirus</taxon>
        <taxon>Betanudivirus hezeae</taxon>
    </lineage>
</organism>
<dbReference type="Proteomes" id="UP000029779">
    <property type="component" value="Segment"/>
</dbReference>